<name>A0A7W3RJ94_STRMR</name>
<feature type="compositionally biased region" description="Polar residues" evidence="1">
    <location>
        <begin position="225"/>
        <end position="236"/>
    </location>
</feature>
<evidence type="ECO:0000313" key="2">
    <source>
        <dbReference type="EMBL" id="MBA9050924.1"/>
    </source>
</evidence>
<evidence type="ECO:0000313" key="3">
    <source>
        <dbReference type="Proteomes" id="UP000577386"/>
    </source>
</evidence>
<organism evidence="2 3">
    <name type="scientific">Streptomyces murinus</name>
    <dbReference type="NCBI Taxonomy" id="33900"/>
    <lineage>
        <taxon>Bacteria</taxon>
        <taxon>Bacillati</taxon>
        <taxon>Actinomycetota</taxon>
        <taxon>Actinomycetes</taxon>
        <taxon>Kitasatosporales</taxon>
        <taxon>Streptomycetaceae</taxon>
        <taxon>Streptomyces</taxon>
    </lineage>
</organism>
<feature type="compositionally biased region" description="Basic residues" evidence="1">
    <location>
        <begin position="267"/>
        <end position="278"/>
    </location>
</feature>
<feature type="region of interest" description="Disordered" evidence="1">
    <location>
        <begin position="222"/>
        <end position="292"/>
    </location>
</feature>
<dbReference type="EMBL" id="JACJIJ010000001">
    <property type="protein sequence ID" value="MBA9050924.1"/>
    <property type="molecule type" value="Genomic_DNA"/>
</dbReference>
<evidence type="ECO:0008006" key="4">
    <source>
        <dbReference type="Google" id="ProtNLM"/>
    </source>
</evidence>
<gene>
    <name evidence="2" type="ORF">HDA42_000099</name>
</gene>
<evidence type="ECO:0000256" key="1">
    <source>
        <dbReference type="SAM" id="MobiDB-lite"/>
    </source>
</evidence>
<keyword evidence="3" id="KW-1185">Reference proteome</keyword>
<dbReference type="AlphaFoldDB" id="A0A7W3RJ94"/>
<dbReference type="Proteomes" id="UP000577386">
    <property type="component" value="Unassembled WGS sequence"/>
</dbReference>
<reference evidence="2 3" key="1">
    <citation type="submission" date="2020-08" db="EMBL/GenBank/DDBJ databases">
        <title>Sequencing the genomes of 1000 actinobacteria strains.</title>
        <authorList>
            <person name="Klenk H.-P."/>
        </authorList>
    </citation>
    <scope>NUCLEOTIDE SEQUENCE [LARGE SCALE GENOMIC DNA]</scope>
    <source>
        <strain evidence="2 3">DSM 41827</strain>
    </source>
</reference>
<sequence>MLLQVPGVRRGVMAGGQFTQIANGLFRDPRISYKAKGIFGHVSTHRDGWKITLAHLVAAGPDGRDSVRTGLNELERYGYLVRERLRRPNGTLGEVVYSITDHPATGDVTPPQAPSRLTITSEPHGLKAGVRRKPMAGGHFTQIANSFFRDRRLSFKAKGIFGYVSTHQDGWHVTAAELVRRGREGADALTTGLHQLERHGFLHRTRERNADGTLGRALYLITDQPDPQNPSTQPESGSPGVAEPTLADPSTKNTTRKKTNQQNTRPLRPRRAHTRRPPGRTNQPGTPTFPRAVPAADEMHPGILMLLELGAARPELLLTGQTLTDQGRVVTVMLEAGWSREQLQHVIAARPLPHPVRTTVGAIIAARLRTAQAYPPPAVAASCDSRPSRATLPPQPTTSAAARTVSEALAYRALVECTGCGVPRTAPGEDLCPACLHWPLCRTCPGPTPRRARPDSDGRCTTCASVPVGELEGISP</sequence>
<proteinExistence type="predicted"/>
<comment type="caution">
    <text evidence="2">The sequence shown here is derived from an EMBL/GenBank/DDBJ whole genome shotgun (WGS) entry which is preliminary data.</text>
</comment>
<protein>
    <recommendedName>
        <fullName evidence="4">Helix-turn-helix domain-containing protein</fullName>
    </recommendedName>
</protein>
<dbReference type="RefSeq" id="WP_425581901.1">
    <property type="nucleotide sequence ID" value="NZ_BAAAHW010000016.1"/>
</dbReference>
<accession>A0A7W3RJ94</accession>